<dbReference type="GO" id="GO:0045881">
    <property type="term" value="P:positive regulation of sporulation resulting in formation of a cellular spore"/>
    <property type="evidence" value="ECO:0007669"/>
    <property type="project" value="TreeGrafter"/>
</dbReference>
<evidence type="ECO:0000313" key="3">
    <source>
        <dbReference type="EMBL" id="OES24468.1"/>
    </source>
</evidence>
<dbReference type="SUPFAM" id="SSF109709">
    <property type="entry name" value="KorB DNA-binding domain-like"/>
    <property type="match status" value="1"/>
</dbReference>
<dbReference type="InterPro" id="IPR036086">
    <property type="entry name" value="ParB/Sulfiredoxin_sf"/>
</dbReference>
<evidence type="ECO:0000313" key="4">
    <source>
        <dbReference type="Proteomes" id="UP000095392"/>
    </source>
</evidence>
<dbReference type="SMART" id="SM00470">
    <property type="entry name" value="ParB"/>
    <property type="match status" value="1"/>
</dbReference>
<feature type="domain" description="ParB-like N-terminal" evidence="2">
    <location>
        <begin position="92"/>
        <end position="185"/>
    </location>
</feature>
<dbReference type="InterPro" id="IPR003115">
    <property type="entry name" value="ParB_N"/>
</dbReference>
<evidence type="ECO:0000259" key="2">
    <source>
        <dbReference type="SMART" id="SM00470"/>
    </source>
</evidence>
<dbReference type="GO" id="GO:0007059">
    <property type="term" value="P:chromosome segregation"/>
    <property type="evidence" value="ECO:0007669"/>
    <property type="project" value="TreeGrafter"/>
</dbReference>
<dbReference type="Gene3D" id="1.10.10.2830">
    <property type="match status" value="1"/>
</dbReference>
<gene>
    <name evidence="3" type="ORF">BFV95_4735</name>
</gene>
<proteinExistence type="predicted"/>
<reference evidence="3 4" key="1">
    <citation type="submission" date="2016-09" db="EMBL/GenBank/DDBJ databases">
        <title>Draft Genome Sequence of four Alteromonas macleodii strains isolated from copper coupons and grown long-term at elevated copper levels.</title>
        <authorList>
            <person name="Cusick K."/>
            <person name="Dale J."/>
            <person name="Little B."/>
            <person name="Biffinger J."/>
        </authorList>
    </citation>
    <scope>NUCLEOTIDE SEQUENCE [LARGE SCALE GENOMIC DNA]</scope>
    <source>
        <strain evidence="3 4">KCP01</strain>
    </source>
</reference>
<dbReference type="PANTHER" id="PTHR33375:SF1">
    <property type="entry name" value="CHROMOSOME-PARTITIONING PROTEIN PARB-RELATED"/>
    <property type="match status" value="1"/>
</dbReference>
<dbReference type="Proteomes" id="UP000095392">
    <property type="component" value="Unassembled WGS sequence"/>
</dbReference>
<accession>A0AB36FKS5</accession>
<dbReference type="InterPro" id="IPR037972">
    <property type="entry name" value="RepB_N"/>
</dbReference>
<dbReference type="EMBL" id="MIPY01000061">
    <property type="protein sequence ID" value="OES24468.1"/>
    <property type="molecule type" value="Genomic_DNA"/>
</dbReference>
<dbReference type="AlphaFoldDB" id="A0AB36FKS5"/>
<feature type="compositionally biased region" description="Basic and acidic residues" evidence="1">
    <location>
        <begin position="53"/>
        <end position="66"/>
    </location>
</feature>
<organism evidence="3 4">
    <name type="scientific">Alteromonas macleodii</name>
    <name type="common">Pseudoalteromonas macleodii</name>
    <dbReference type="NCBI Taxonomy" id="28108"/>
    <lineage>
        <taxon>Bacteria</taxon>
        <taxon>Pseudomonadati</taxon>
        <taxon>Pseudomonadota</taxon>
        <taxon>Gammaproteobacteria</taxon>
        <taxon>Alteromonadales</taxon>
        <taxon>Alteromonadaceae</taxon>
        <taxon>Alteromonas/Salinimonas group</taxon>
        <taxon>Alteromonas</taxon>
    </lineage>
</organism>
<dbReference type="InterPro" id="IPR050336">
    <property type="entry name" value="Chromosome_partition/occlusion"/>
</dbReference>
<evidence type="ECO:0000256" key="1">
    <source>
        <dbReference type="SAM" id="MobiDB-lite"/>
    </source>
</evidence>
<dbReference type="CDD" id="cd16405">
    <property type="entry name" value="RepB_like_N"/>
    <property type="match status" value="1"/>
</dbReference>
<dbReference type="PANTHER" id="PTHR33375">
    <property type="entry name" value="CHROMOSOME-PARTITIONING PROTEIN PARB-RELATED"/>
    <property type="match status" value="1"/>
</dbReference>
<feature type="region of interest" description="Disordered" evidence="1">
    <location>
        <begin position="1"/>
        <end position="67"/>
    </location>
</feature>
<sequence>MKIPDTGLKKATTGAQKGANGSAISSDERMDIGMSVDISDETEMSLNPSTNEKGQKTQKTEGKESVSDAVSTALTGVTRMLPSGAEVTSTYKKVDPKRVRVWTENTRYGIYDDNQELEASIRALGGNHTAVLLRPVTDNDPDHDYELVYGTQRIQACLNVGKLLYAEIAVLNDADAYILMLAENVRKDPSDWRVISSWQNGLDKGFFAHQGSLADHLGKTRTHVNQLLAILDLPEFFFKQLETDIPKASRKVIKDIGALWRKGMDKGVLSLEKATEGLQALLAGHLKTKKKMEVQSAFKLLEELFESKRKVDKVTPYTVGEGRVKVTQSAAGSLSVSVTANAGQAFMDDLLAFIEQRATKQ</sequence>
<dbReference type="SUPFAM" id="SSF110849">
    <property type="entry name" value="ParB/Sulfiredoxin"/>
    <property type="match status" value="1"/>
</dbReference>
<name>A0AB36FKS5_ALTMA</name>
<protein>
    <submittedName>
        <fullName evidence="3">ParB-like nuclease domain protein</fullName>
    </submittedName>
</protein>
<dbReference type="GO" id="GO:0005694">
    <property type="term" value="C:chromosome"/>
    <property type="evidence" value="ECO:0007669"/>
    <property type="project" value="TreeGrafter"/>
</dbReference>
<comment type="caution">
    <text evidence="3">The sequence shown here is derived from an EMBL/GenBank/DDBJ whole genome shotgun (WGS) entry which is preliminary data.</text>
</comment>
<keyword evidence="4" id="KW-1185">Reference proteome</keyword>
<dbReference type="RefSeq" id="WP_069945622.1">
    <property type="nucleotide sequence ID" value="NZ_MIPW01000036.1"/>
</dbReference>